<reference evidence="1 2" key="1">
    <citation type="journal article" date="2011" name="J. Bacteriol.">
        <title>Genome sequence of Microbacterium testaceum StLB037, an N-acylhomoserine lactone-degrading bacterium isolated from potato leaves.</title>
        <authorList>
            <person name="Morohoshi T."/>
            <person name="Wang W.-Z."/>
            <person name="Someya N."/>
            <person name="Ikeda T."/>
        </authorList>
    </citation>
    <scope>NUCLEOTIDE SEQUENCE [LARGE SCALE GENOMIC DNA]</scope>
    <source>
        <strain evidence="1 2">StLB037</strain>
    </source>
</reference>
<organism evidence="1 2">
    <name type="scientific">Microbacterium testaceum (strain StLB037)</name>
    <dbReference type="NCBI Taxonomy" id="979556"/>
    <lineage>
        <taxon>Bacteria</taxon>
        <taxon>Bacillati</taxon>
        <taxon>Actinomycetota</taxon>
        <taxon>Actinomycetes</taxon>
        <taxon>Micrococcales</taxon>
        <taxon>Microbacteriaceae</taxon>
        <taxon>Microbacterium</taxon>
    </lineage>
</organism>
<dbReference type="AlphaFoldDB" id="E8NDN6"/>
<gene>
    <name evidence="1" type="ordered locus">MTES_0748</name>
</gene>
<proteinExistence type="predicted"/>
<sequence length="61" mass="7048">MQTIHVGDESHVGSFDIFSSHRTYWPDVLDRLHNLIRIDGLISCVRGGHPTDNQDRYPESR</sequence>
<accession>E8NDN6</accession>
<reference key="2">
    <citation type="submission" date="2011-02" db="EMBL/GenBank/DDBJ databases">
        <title>Genome sequence of Microbacterium testaceum StLB037.</title>
        <authorList>
            <person name="Morohoshi T."/>
            <person name="Wang W.Z."/>
            <person name="Someya N."/>
            <person name="Ikeda T."/>
        </authorList>
    </citation>
    <scope>NUCLEOTIDE SEQUENCE</scope>
    <source>
        <strain>StLB037</strain>
    </source>
</reference>
<evidence type="ECO:0000313" key="2">
    <source>
        <dbReference type="Proteomes" id="UP000008975"/>
    </source>
</evidence>
<dbReference type="KEGG" id="mts:MTES_0748"/>
<dbReference type="EMBL" id="AP012052">
    <property type="protein sequence ID" value="BAJ73712.1"/>
    <property type="molecule type" value="Genomic_DNA"/>
</dbReference>
<evidence type="ECO:0000313" key="1">
    <source>
        <dbReference type="EMBL" id="BAJ73712.1"/>
    </source>
</evidence>
<protein>
    <submittedName>
        <fullName evidence="1">Transposase and inactivated derivatives</fullName>
    </submittedName>
</protein>
<name>E8NDN6_MICTS</name>
<dbReference type="HOGENOM" id="CLU_2917546_0_0_11"/>
<dbReference type="Proteomes" id="UP000008975">
    <property type="component" value="Chromosome"/>
</dbReference>